<evidence type="ECO:0000313" key="6">
    <source>
        <dbReference type="Proteomes" id="UP000001937"/>
    </source>
</evidence>
<evidence type="ECO:0000259" key="3">
    <source>
        <dbReference type="Pfam" id="PF13087"/>
    </source>
</evidence>
<reference evidence="5 6" key="1">
    <citation type="journal article" date="2007" name="Genome Res.">
        <title>Genome characteristics of facultatively symbiotic Frankia sp. strains reflect host range and host plant biogeography.</title>
        <authorList>
            <person name="Normand P."/>
            <person name="Lapierre P."/>
            <person name="Tisa L.S."/>
            <person name="Gogarten J.P."/>
            <person name="Alloisio N."/>
            <person name="Bagnarol E."/>
            <person name="Bassi C.A."/>
            <person name="Berry A.M."/>
            <person name="Bickhart D.M."/>
            <person name="Choisne N."/>
            <person name="Couloux A."/>
            <person name="Cournoyer B."/>
            <person name="Cruveiller S."/>
            <person name="Daubin V."/>
            <person name="Demange N."/>
            <person name="Francino M.P."/>
            <person name="Goltsman E."/>
            <person name="Huang Y."/>
            <person name="Kopp O.R."/>
            <person name="Labarre L."/>
            <person name="Lapidus A."/>
            <person name="Lavire C."/>
            <person name="Marechal J."/>
            <person name="Martinez M."/>
            <person name="Mastronunzio J.E."/>
            <person name="Mullin B.C."/>
            <person name="Niemann J."/>
            <person name="Pujic P."/>
            <person name="Rawnsley T."/>
            <person name="Rouy Z."/>
            <person name="Schenowitz C."/>
            <person name="Sellstedt A."/>
            <person name="Tavares F."/>
            <person name="Tomkins J.P."/>
            <person name="Vallenet D."/>
            <person name="Valverde C."/>
            <person name="Wall L.G."/>
            <person name="Wang Y."/>
            <person name="Medigue C."/>
            <person name="Benson D.R."/>
        </authorList>
    </citation>
    <scope>NUCLEOTIDE SEQUENCE [LARGE SCALE GENOMIC DNA]</scope>
    <source>
        <strain evidence="6">DSM 45818 / CECT 9043 / CcI3</strain>
    </source>
</reference>
<evidence type="ECO:0000259" key="2">
    <source>
        <dbReference type="Pfam" id="PF13086"/>
    </source>
</evidence>
<dbReference type="eggNOG" id="COG1112">
    <property type="taxonomic scope" value="Bacteria"/>
</dbReference>
<dbReference type="InterPro" id="IPR049468">
    <property type="entry name" value="Restrct_endonuc-II-like_dom"/>
</dbReference>
<evidence type="ECO:0000313" key="5">
    <source>
        <dbReference type="EMBL" id="ABD12203.1"/>
    </source>
</evidence>
<dbReference type="Pfam" id="PF18741">
    <property type="entry name" value="MTES_1575"/>
    <property type="match status" value="1"/>
</dbReference>
<dbReference type="HOGENOM" id="CLU_000738_1_0_11"/>
<dbReference type="PANTHER" id="PTHR10887:SF495">
    <property type="entry name" value="HELICASE SENATAXIN ISOFORM X1-RELATED"/>
    <property type="match status" value="1"/>
</dbReference>
<gene>
    <name evidence="5" type="ordered locus">Francci3_2845</name>
</gene>
<evidence type="ECO:0000256" key="1">
    <source>
        <dbReference type="SAM" id="MobiDB-lite"/>
    </source>
</evidence>
<protein>
    <submittedName>
        <fullName evidence="5">DNA helicase, putative</fullName>
    </submittedName>
</protein>
<dbReference type="Gene3D" id="3.40.50.300">
    <property type="entry name" value="P-loop containing nucleotide triphosphate hydrolases"/>
    <property type="match status" value="3"/>
</dbReference>
<dbReference type="InterPro" id="IPR041677">
    <property type="entry name" value="DNA2/NAM7_AAA_11"/>
</dbReference>
<dbReference type="EMBL" id="CP000249">
    <property type="protein sequence ID" value="ABD12203.1"/>
    <property type="molecule type" value="Genomic_DNA"/>
</dbReference>
<dbReference type="InterPro" id="IPR047187">
    <property type="entry name" value="SF1_C_Upf1"/>
</dbReference>
<dbReference type="Gene3D" id="3.40.960.10">
    <property type="entry name" value="VSR Endonuclease"/>
    <property type="match status" value="1"/>
</dbReference>
<dbReference type="STRING" id="106370.Francci3_2845"/>
<feature type="domain" description="DNA2/NAM7 helicase helicase" evidence="2">
    <location>
        <begin position="383"/>
        <end position="461"/>
    </location>
</feature>
<dbReference type="SUPFAM" id="SSF52980">
    <property type="entry name" value="Restriction endonuclease-like"/>
    <property type="match status" value="1"/>
</dbReference>
<dbReference type="Pfam" id="PF13087">
    <property type="entry name" value="AAA_12"/>
    <property type="match status" value="1"/>
</dbReference>
<dbReference type="OrthoDB" id="9757917at2"/>
<dbReference type="PANTHER" id="PTHR10887">
    <property type="entry name" value="DNA2/NAM7 HELICASE FAMILY"/>
    <property type="match status" value="1"/>
</dbReference>
<sequence>MSARDQVRGRSLRLLDYLAALAAERRGAPRRQLAEYVPAPLLPADVPSHPGVRLGPTTQRESWLEVARVPQPAAPSWPPPLDRYLAGTVVSPDAPPTIPAHLLDAEAVEQTGEREPPGVPGEERDAPPGAVALLDAWVRQVWRPWAPEARAARDARALYQRLFDLRLRLQREAATVELAWGHSVLCWRVGDATIIHPLLVTRMVLTVDPDSGVIRLHPDGPVSLETEPLHGLGLPGLDEMSALRDRLRTAPADPWDAPAQAELHRQILAPLGLDARATTGPVPPPGPSPVLVDTWAVYVRPRPALQAQFYAELRTALAERDLLPEAIAAVVADDRLVAAALGGDDRADGTLPEGAHADRGRGRRGHDGSPAGLGERLLMPLPTNADQERIARQLAGARGVTVQGPPGTGKSHTIANMICHLVAHGQRVLVTAQDEQALAVLRDKIPRELRDLTVAVLGSSRADLDELRAAIVEISGAVSEVDPARETAAVKALAEELDAARATARALELRMIDLLAGEAREFELPHGRERAPEVASWLAERAEELGFVPDRLDPTRALPLGPAELAELYRTAREITPADARAAAGNLPGDLPDGASLPGAVALGRLHDELDEIRAGLADLEQAGLSVDALDALDVDGADGADGVRALVEDTRAAADRLRRLSVGWLTTARAQCAASGEQARFWADQATALAAEVAELRRLTTLTFGRSIELPAGDPRVQLRLLADLRGRFAAGRGIPRLGGRELRDLHDAVRVDGLAARTGEDVAIVEAEVRRRQTLAAAAARQAAIAAALGGEAIEPAAPDVLTRLDAVAGGLADAVDWERRAAPELSARLRAVFPAGHPAGHPTGHPVTTTPSDPDTLSHLAGLLATATGRRREKEIAGALAEVERALAEGGRSPRAGRVWADLHEALTRRDLATWTALLDESARLAALRPGVERRDRLAARLRAVAPLWTDAILTGQGDPSSCGEAVRASEAWRWRQAQTWLDDLHSDGDLTTLGRQLADASRHVRALVLETARRSARLGLAIRLGDSQRRALTGWVQALDRIGKGTGKYAPRWRAEARAHMRAAMGAVPVWIMPTHRVMESFDPGADDLFDVVIVDESSQCDLLALGVLSLARKAVVVGDDAQTSPEAVGIERAKVHALIDAHLPDVAQRSLLDVEASLYDTAARVFPRTIVLKEHFRCLPDIIGFSNRFYDQQILPLREDPELALGAPLRPVRVPRGARSQTRFGDANPAEAQALVERVLACCADPAYDGMSMGVVTLLGAGQPRLIEHTLVERLGEREFSRRDLRVGDPYQFQGDERDVIFISVVADDNRSAATRRRDQQRVNVAASRARNQMWVFHSVDPATLRDDDVRRQLIEYMYAGQTGRLDADLADRCESEFERAVLRELLARGYRVRPQHPVGRYRIDLVVEGVATTRATAEQAVTEGATAGGVGRRGPRLAVECDGDRFHGPDQWEADLRRQRILERLGWTFFRIRGSEFYRHPRPTLEALVRRLDQLGIHPVPVPAPAPAPAGSPTEGP</sequence>
<keyword evidence="5" id="KW-0547">Nucleotide-binding</keyword>
<dbReference type="CDD" id="cd18808">
    <property type="entry name" value="SF1_C_Upf1"/>
    <property type="match status" value="1"/>
</dbReference>
<dbReference type="SUPFAM" id="SSF52540">
    <property type="entry name" value="P-loop containing nucleoside triphosphate hydrolases"/>
    <property type="match status" value="1"/>
</dbReference>
<feature type="region of interest" description="Disordered" evidence="1">
    <location>
        <begin position="343"/>
        <end position="377"/>
    </location>
</feature>
<dbReference type="KEGG" id="fra:Francci3_2845"/>
<dbReference type="InterPro" id="IPR041679">
    <property type="entry name" value="DNA2/NAM7-like_C"/>
</dbReference>
<dbReference type="GO" id="GO:0004386">
    <property type="term" value="F:helicase activity"/>
    <property type="evidence" value="ECO:0007669"/>
    <property type="project" value="UniProtKB-KW"/>
</dbReference>
<keyword evidence="5" id="KW-0378">Hydrolase</keyword>
<dbReference type="eggNOG" id="COG2852">
    <property type="taxonomic scope" value="Bacteria"/>
</dbReference>
<dbReference type="Proteomes" id="UP000001937">
    <property type="component" value="Chromosome"/>
</dbReference>
<dbReference type="InterPro" id="IPR045055">
    <property type="entry name" value="DNA2/NAM7-like"/>
</dbReference>
<accession>Q2J939</accession>
<organism evidence="5 6">
    <name type="scientific">Frankia casuarinae (strain DSM 45818 / CECT 9043 / HFP020203 / CcI3)</name>
    <dbReference type="NCBI Taxonomy" id="106370"/>
    <lineage>
        <taxon>Bacteria</taxon>
        <taxon>Bacillati</taxon>
        <taxon>Actinomycetota</taxon>
        <taxon>Actinomycetes</taxon>
        <taxon>Frankiales</taxon>
        <taxon>Frankiaceae</taxon>
        <taxon>Frankia</taxon>
    </lineage>
</organism>
<name>Q2J939_FRACC</name>
<evidence type="ECO:0000259" key="4">
    <source>
        <dbReference type="Pfam" id="PF18741"/>
    </source>
</evidence>
<feature type="domain" description="Restriction endonuclease type II-like" evidence="4">
    <location>
        <begin position="1383"/>
        <end position="1498"/>
    </location>
</feature>
<proteinExistence type="predicted"/>
<dbReference type="RefSeq" id="WP_011437232.1">
    <property type="nucleotide sequence ID" value="NC_007777.1"/>
</dbReference>
<keyword evidence="5" id="KW-0067">ATP-binding</keyword>
<dbReference type="Pfam" id="PF13086">
    <property type="entry name" value="AAA_11"/>
    <property type="match status" value="1"/>
</dbReference>
<dbReference type="PhylomeDB" id="Q2J939"/>
<feature type="domain" description="DNA2/NAM7 helicase-like C-terminal" evidence="3">
    <location>
        <begin position="1164"/>
        <end position="1342"/>
    </location>
</feature>
<keyword evidence="5" id="KW-0347">Helicase</keyword>
<dbReference type="InterPro" id="IPR011335">
    <property type="entry name" value="Restrct_endonuc-II-like"/>
</dbReference>
<dbReference type="InterPro" id="IPR027417">
    <property type="entry name" value="P-loop_NTPase"/>
</dbReference>
<keyword evidence="6" id="KW-1185">Reference proteome</keyword>